<dbReference type="Gene3D" id="3.30.160.60">
    <property type="entry name" value="Classic Zinc Finger"/>
    <property type="match status" value="2"/>
</dbReference>
<evidence type="ECO:0000256" key="7">
    <source>
        <dbReference type="ARBA" id="ARBA00022853"/>
    </source>
</evidence>
<dbReference type="PANTHER" id="PTHR46541:SF1">
    <property type="entry name" value="ZINC FINGER PROTEIN AEBP2"/>
    <property type="match status" value="1"/>
</dbReference>
<dbReference type="GO" id="GO:0035098">
    <property type="term" value="C:ESC/E(Z) complex"/>
    <property type="evidence" value="ECO:0007669"/>
    <property type="project" value="TreeGrafter"/>
</dbReference>
<proteinExistence type="inferred from homology"/>
<name>A0A814CQR1_9BILA</name>
<feature type="compositionally biased region" description="Polar residues" evidence="13">
    <location>
        <begin position="1"/>
        <end position="12"/>
    </location>
</feature>
<dbReference type="InterPro" id="IPR052130">
    <property type="entry name" value="AEBP2/jing_C2H2-ZnF"/>
</dbReference>
<evidence type="ECO:0000256" key="1">
    <source>
        <dbReference type="ARBA" id="ARBA00004123"/>
    </source>
</evidence>
<evidence type="ECO:0000313" key="15">
    <source>
        <dbReference type="EMBL" id="CAF0944467.1"/>
    </source>
</evidence>
<feature type="region of interest" description="Disordered" evidence="13">
    <location>
        <begin position="1"/>
        <end position="24"/>
    </location>
</feature>
<dbReference type="PROSITE" id="PS50157">
    <property type="entry name" value="ZINC_FINGER_C2H2_2"/>
    <property type="match status" value="1"/>
</dbReference>
<evidence type="ECO:0000256" key="10">
    <source>
        <dbReference type="ARBA" id="ARBA00023242"/>
    </source>
</evidence>
<dbReference type="EMBL" id="CAJNOM010000063">
    <property type="protein sequence ID" value="CAF0957701.1"/>
    <property type="molecule type" value="Genomic_DNA"/>
</dbReference>
<protein>
    <recommendedName>
        <fullName evidence="14">C2H2-type domain-containing protein</fullName>
    </recommendedName>
</protein>
<evidence type="ECO:0000256" key="12">
    <source>
        <dbReference type="PROSITE-ProRule" id="PRU00042"/>
    </source>
</evidence>
<accession>A0A814CQR1</accession>
<evidence type="ECO:0000256" key="8">
    <source>
        <dbReference type="ARBA" id="ARBA00023015"/>
    </source>
</evidence>
<dbReference type="Proteomes" id="UP000663832">
    <property type="component" value="Unassembled WGS sequence"/>
</dbReference>
<dbReference type="OrthoDB" id="9984614at2759"/>
<dbReference type="AlphaFoldDB" id="A0A814CQR1"/>
<comment type="subcellular location">
    <subcellularLocation>
        <location evidence="1">Nucleus</location>
    </subcellularLocation>
</comment>
<evidence type="ECO:0000313" key="18">
    <source>
        <dbReference type="Proteomes" id="UP000663832"/>
    </source>
</evidence>
<evidence type="ECO:0000256" key="4">
    <source>
        <dbReference type="ARBA" id="ARBA00022737"/>
    </source>
</evidence>
<evidence type="ECO:0000256" key="13">
    <source>
        <dbReference type="SAM" id="MobiDB-lite"/>
    </source>
</evidence>
<dbReference type="EMBL" id="CAJNOI010000058">
    <property type="protein sequence ID" value="CAF0964402.1"/>
    <property type="molecule type" value="Genomic_DNA"/>
</dbReference>
<evidence type="ECO:0000256" key="11">
    <source>
        <dbReference type="ARBA" id="ARBA00037930"/>
    </source>
</evidence>
<keyword evidence="7" id="KW-0156">Chromatin regulator</keyword>
<keyword evidence="9" id="KW-0804">Transcription</keyword>
<dbReference type="InterPro" id="IPR036236">
    <property type="entry name" value="Znf_C2H2_sf"/>
</dbReference>
<evidence type="ECO:0000256" key="2">
    <source>
        <dbReference type="ARBA" id="ARBA00022491"/>
    </source>
</evidence>
<keyword evidence="8" id="KW-0805">Transcription regulation</keyword>
<dbReference type="GO" id="GO:0006357">
    <property type="term" value="P:regulation of transcription by RNA polymerase II"/>
    <property type="evidence" value="ECO:0007669"/>
    <property type="project" value="TreeGrafter"/>
</dbReference>
<gene>
    <name evidence="17" type="ORF">BJG266_LOCUS13989</name>
    <name evidence="15" type="ORF">QVE165_LOCUS11849</name>
    <name evidence="16" type="ORF">QVE165_LOCUS12577</name>
</gene>
<evidence type="ECO:0000313" key="16">
    <source>
        <dbReference type="EMBL" id="CAF0957701.1"/>
    </source>
</evidence>
<evidence type="ECO:0000256" key="9">
    <source>
        <dbReference type="ARBA" id="ARBA00023163"/>
    </source>
</evidence>
<dbReference type="Pfam" id="PF26014">
    <property type="entry name" value="SH3_AEBP2_C"/>
    <property type="match status" value="1"/>
</dbReference>
<evidence type="ECO:0000313" key="17">
    <source>
        <dbReference type="EMBL" id="CAF0964402.1"/>
    </source>
</evidence>
<keyword evidence="3" id="KW-0479">Metal-binding</keyword>
<evidence type="ECO:0000256" key="3">
    <source>
        <dbReference type="ARBA" id="ARBA00022723"/>
    </source>
</evidence>
<dbReference type="GO" id="GO:0008270">
    <property type="term" value="F:zinc ion binding"/>
    <property type="evidence" value="ECO:0007669"/>
    <property type="project" value="UniProtKB-KW"/>
</dbReference>
<keyword evidence="5 12" id="KW-0863">Zinc-finger</keyword>
<dbReference type="SMART" id="SM00355">
    <property type="entry name" value="ZnF_C2H2"/>
    <property type="match status" value="3"/>
</dbReference>
<dbReference type="PROSITE" id="PS00028">
    <property type="entry name" value="ZINC_FINGER_C2H2_1"/>
    <property type="match status" value="1"/>
</dbReference>
<comment type="caution">
    <text evidence="15">The sequence shown here is derived from an EMBL/GenBank/DDBJ whole genome shotgun (WGS) entry which is preliminary data.</text>
</comment>
<dbReference type="GO" id="GO:0006325">
    <property type="term" value="P:chromatin organization"/>
    <property type="evidence" value="ECO:0007669"/>
    <property type="project" value="UniProtKB-KW"/>
</dbReference>
<dbReference type="PANTHER" id="PTHR46541">
    <property type="entry name" value="ZINC FINGER PROTEIN AEBP2"/>
    <property type="match status" value="1"/>
</dbReference>
<evidence type="ECO:0000256" key="6">
    <source>
        <dbReference type="ARBA" id="ARBA00022833"/>
    </source>
</evidence>
<keyword evidence="4" id="KW-0677">Repeat</keyword>
<feature type="domain" description="C2H2-type" evidence="14">
    <location>
        <begin position="136"/>
        <end position="165"/>
    </location>
</feature>
<keyword evidence="2" id="KW-0678">Repressor</keyword>
<organism evidence="15 18">
    <name type="scientific">Adineta steineri</name>
    <dbReference type="NCBI Taxonomy" id="433720"/>
    <lineage>
        <taxon>Eukaryota</taxon>
        <taxon>Metazoa</taxon>
        <taxon>Spiralia</taxon>
        <taxon>Gnathifera</taxon>
        <taxon>Rotifera</taxon>
        <taxon>Eurotatoria</taxon>
        <taxon>Bdelloidea</taxon>
        <taxon>Adinetida</taxon>
        <taxon>Adinetidae</taxon>
        <taxon>Adineta</taxon>
    </lineage>
</organism>
<keyword evidence="10" id="KW-0539">Nucleus</keyword>
<comment type="similarity">
    <text evidence="11">Belongs to the AEBP2/jing C2H2-type zinc-finger family.</text>
</comment>
<dbReference type="EMBL" id="CAJNOM010000058">
    <property type="protein sequence ID" value="CAF0944467.1"/>
    <property type="molecule type" value="Genomic_DNA"/>
</dbReference>
<dbReference type="Proteomes" id="UP000663877">
    <property type="component" value="Unassembled WGS sequence"/>
</dbReference>
<keyword evidence="6" id="KW-0862">Zinc</keyword>
<dbReference type="SUPFAM" id="SSF57667">
    <property type="entry name" value="beta-beta-alpha zinc fingers"/>
    <property type="match status" value="1"/>
</dbReference>
<evidence type="ECO:0000259" key="14">
    <source>
        <dbReference type="PROSITE" id="PS50157"/>
    </source>
</evidence>
<dbReference type="InterPro" id="IPR013087">
    <property type="entry name" value="Znf_C2H2_type"/>
</dbReference>
<keyword evidence="18" id="KW-1185">Reference proteome</keyword>
<dbReference type="InterPro" id="IPR059034">
    <property type="entry name" value="SH3_AEBP2_C"/>
</dbReference>
<sequence length="356" mass="41074">MASSSSTGNGNNYPKRFRRSEPPVIHVKEETIDRDNNNSPFQSPYEQLLQQETVPGPVVVPPKKPKEQKCRWDRCTHTGDINGSLFDHLLQHVNAQKNSKKEQMCLWVGCRVYKVASRSVNYLEKHIHKHTNDKPFRCVFDNCIEQFTTQFALERHVQTHLRQQDASMLYDTNGDTSMIGTTDFDVSNGDENQRSYLRGGSINGSYQNMLLQQVQHQSNEKKINRKRRAKINGVPVAYAVNRDCFTDSEVFHLTRLFDTCPYFSTDKSGTVVVLQPKITMKRHIGDRSEQYVEWTPEDICPGEWIKCSDVKLKQKHVPISELNATQLNRLLPPIYAYHLHKRGQRKRSIISALQST</sequence>
<reference evidence="15" key="1">
    <citation type="submission" date="2021-02" db="EMBL/GenBank/DDBJ databases">
        <authorList>
            <person name="Nowell W R."/>
        </authorList>
    </citation>
    <scope>NUCLEOTIDE SEQUENCE</scope>
</reference>
<evidence type="ECO:0000256" key="5">
    <source>
        <dbReference type="ARBA" id="ARBA00022771"/>
    </source>
</evidence>